<dbReference type="Proteomes" id="UP000004459">
    <property type="component" value="Unassembled WGS sequence"/>
</dbReference>
<feature type="region of interest" description="Disordered" evidence="1">
    <location>
        <begin position="234"/>
        <end position="253"/>
    </location>
</feature>
<organism evidence="3 4">
    <name type="scientific">Flavonifractor plautii ATCC 29863</name>
    <dbReference type="NCBI Taxonomy" id="411475"/>
    <lineage>
        <taxon>Bacteria</taxon>
        <taxon>Bacillati</taxon>
        <taxon>Bacillota</taxon>
        <taxon>Clostridia</taxon>
        <taxon>Eubacteriales</taxon>
        <taxon>Oscillospiraceae</taxon>
        <taxon>Flavonifractor</taxon>
    </lineage>
</organism>
<dbReference type="PATRIC" id="fig|411475.3.peg.2498"/>
<dbReference type="HOGENOM" id="CLU_1097327_0_0_9"/>
<proteinExistence type="predicted"/>
<reference evidence="3 4" key="1">
    <citation type="submission" date="2011-08" db="EMBL/GenBank/DDBJ databases">
        <authorList>
            <person name="Weinstock G."/>
            <person name="Sodergren E."/>
            <person name="Clifton S."/>
            <person name="Fulton L."/>
            <person name="Fulton B."/>
            <person name="Courtney L."/>
            <person name="Fronick C."/>
            <person name="Harrison M."/>
            <person name="Strong C."/>
            <person name="Farmer C."/>
            <person name="Delahaunty K."/>
            <person name="Markovic C."/>
            <person name="Hall O."/>
            <person name="Minx P."/>
            <person name="Tomlinson C."/>
            <person name="Mitreva M."/>
            <person name="Hou S."/>
            <person name="Chen J."/>
            <person name="Wollam A."/>
            <person name="Pepin K.H."/>
            <person name="Johnson M."/>
            <person name="Bhonagiri V."/>
            <person name="Zhang X."/>
            <person name="Suruliraj S."/>
            <person name="Warren W."/>
            <person name="Chinwalla A."/>
            <person name="Mardis E.R."/>
            <person name="Wilson R.K."/>
        </authorList>
    </citation>
    <scope>NUCLEOTIDE SEQUENCE [LARGE SCALE GENOMIC DNA]</scope>
    <source>
        <strain evidence="3 4">ATCC 29863</strain>
    </source>
</reference>
<dbReference type="AlphaFoldDB" id="G9YTN5"/>
<dbReference type="RefSeq" id="WP_007492972.1">
    <property type="nucleotide sequence ID" value="NZ_JH417807.1"/>
</dbReference>
<keyword evidence="2" id="KW-1133">Transmembrane helix</keyword>
<name>G9YTN5_FLAPL</name>
<dbReference type="GeneID" id="63973864"/>
<evidence type="ECO:0000313" key="3">
    <source>
        <dbReference type="EMBL" id="EHM43993.1"/>
    </source>
</evidence>
<evidence type="ECO:0000313" key="4">
    <source>
        <dbReference type="Proteomes" id="UP000004459"/>
    </source>
</evidence>
<gene>
    <name evidence="3" type="ORF">HMPREF0372_02897</name>
</gene>
<keyword evidence="2" id="KW-0812">Transmembrane</keyword>
<dbReference type="EMBL" id="AGCK01000233">
    <property type="protein sequence ID" value="EHM43993.1"/>
    <property type="molecule type" value="Genomic_DNA"/>
</dbReference>
<evidence type="ECO:0000256" key="2">
    <source>
        <dbReference type="SAM" id="Phobius"/>
    </source>
</evidence>
<feature type="transmembrane region" description="Helical" evidence="2">
    <location>
        <begin position="35"/>
        <end position="57"/>
    </location>
</feature>
<evidence type="ECO:0000256" key="1">
    <source>
        <dbReference type="SAM" id="MobiDB-lite"/>
    </source>
</evidence>
<keyword evidence="2" id="KW-0472">Membrane</keyword>
<sequence>MKNFCVAVVMLVSGMFDSLFYEVGEGINKRDPVRILVNGLLVLLLTVGLTLAALLLLGLAARFWPLLIVPGIGIAVKVHYSKKDVEVKRGPEPSISDLERSAKLTRRPLRLCMYTFVNELCKCFPGLIPPFSPESLEYKAMPYSIVNNCIIKHHFLVWKGGCTVPRKELWETLEGIIEQHLHAKDLPMALPEVYVSAEGDSWPGLVVDRVHDLGDKYQVDMVITNEAEAAALKERAASGADSNTPGTLLDDEL</sequence>
<comment type="caution">
    <text evidence="3">The sequence shown here is derived from an EMBL/GenBank/DDBJ whole genome shotgun (WGS) entry which is preliminary data.</text>
</comment>
<accession>G9YTN5</accession>
<protein>
    <submittedName>
        <fullName evidence="3">Uncharacterized protein</fullName>
    </submittedName>
</protein>